<dbReference type="InterPro" id="IPR047057">
    <property type="entry name" value="MerR_fam"/>
</dbReference>
<dbReference type="PROSITE" id="PS50937">
    <property type="entry name" value="HTH_MERR_2"/>
    <property type="match status" value="1"/>
</dbReference>
<evidence type="ECO:0000313" key="7">
    <source>
        <dbReference type="Proteomes" id="UP000614200"/>
    </source>
</evidence>
<sequence>MKDQFSIGEVSRIFNISVHSLRHYHKIGLIVPSLINEETGYRYYTFDQFQFISRFKYLRSIGLSLEQIKHVFDTGKSEDLKQILAEIKAQKQKELLAIQELFAKIDFITDYYSFNEVDDTLNLIYKKTFPQRYLFISDRNQTSIENMDISLHRKLFAEKNKEISFMRQFSYILDFDALMQNTFKPLCTSVLLNNPNKVNPEDLIVLPEGDYVCFCTHILNEDFDIAPLMAYVNRKKEQRPSIVLAMEYEDHLHEYYNAIYELQLFYPSKQV</sequence>
<evidence type="ECO:0000256" key="3">
    <source>
        <dbReference type="ARBA" id="ARBA00023125"/>
    </source>
</evidence>
<comment type="caution">
    <text evidence="6">The sequence shown here is derived from an EMBL/GenBank/DDBJ whole genome shotgun (WGS) entry which is preliminary data.</text>
</comment>
<dbReference type="PANTHER" id="PTHR30204:SF69">
    <property type="entry name" value="MERR-FAMILY TRANSCRIPTIONAL REGULATOR"/>
    <property type="match status" value="1"/>
</dbReference>
<keyword evidence="4" id="KW-0804">Transcription</keyword>
<evidence type="ECO:0000259" key="5">
    <source>
        <dbReference type="PROSITE" id="PS50937"/>
    </source>
</evidence>
<evidence type="ECO:0000256" key="1">
    <source>
        <dbReference type="ARBA" id="ARBA00022491"/>
    </source>
</evidence>
<reference evidence="6 7" key="1">
    <citation type="submission" date="2020-11" db="EMBL/GenBank/DDBJ databases">
        <title>Fusibacter basophilias sp. nov.</title>
        <authorList>
            <person name="Qiu D."/>
        </authorList>
    </citation>
    <scope>NUCLEOTIDE SEQUENCE [LARGE SCALE GENOMIC DNA]</scope>
    <source>
        <strain evidence="6 7">Q10-2</strain>
    </source>
</reference>
<dbReference type="Pfam" id="PF13411">
    <property type="entry name" value="MerR_1"/>
    <property type="match status" value="1"/>
</dbReference>
<evidence type="ECO:0000256" key="4">
    <source>
        <dbReference type="ARBA" id="ARBA00023163"/>
    </source>
</evidence>
<dbReference type="Proteomes" id="UP000614200">
    <property type="component" value="Unassembled WGS sequence"/>
</dbReference>
<organism evidence="6 7">
    <name type="scientific">Fusibacter ferrireducens</name>
    <dbReference type="NCBI Taxonomy" id="2785058"/>
    <lineage>
        <taxon>Bacteria</taxon>
        <taxon>Bacillati</taxon>
        <taxon>Bacillota</taxon>
        <taxon>Clostridia</taxon>
        <taxon>Eubacteriales</taxon>
        <taxon>Eubacteriales Family XII. Incertae Sedis</taxon>
        <taxon>Fusibacter</taxon>
    </lineage>
</organism>
<keyword evidence="7" id="KW-1185">Reference proteome</keyword>
<dbReference type="SMART" id="SM00422">
    <property type="entry name" value="HTH_MERR"/>
    <property type="match status" value="1"/>
</dbReference>
<dbReference type="EMBL" id="JADKNH010000005">
    <property type="protein sequence ID" value="MBF4693404.1"/>
    <property type="molecule type" value="Genomic_DNA"/>
</dbReference>
<feature type="domain" description="HTH merR-type" evidence="5">
    <location>
        <begin position="4"/>
        <end position="74"/>
    </location>
</feature>
<dbReference type="InterPro" id="IPR000551">
    <property type="entry name" value="MerR-type_HTH_dom"/>
</dbReference>
<gene>
    <name evidence="6" type="ORF">ISU02_09745</name>
</gene>
<dbReference type="PANTHER" id="PTHR30204">
    <property type="entry name" value="REDOX-CYCLING DRUG-SENSING TRANSCRIPTIONAL ACTIVATOR SOXR"/>
    <property type="match status" value="1"/>
</dbReference>
<evidence type="ECO:0000256" key="2">
    <source>
        <dbReference type="ARBA" id="ARBA00023015"/>
    </source>
</evidence>
<proteinExistence type="predicted"/>
<name>A0ABR9ZSG4_9FIRM</name>
<keyword evidence="3" id="KW-0238">DNA-binding</keyword>
<accession>A0ABR9ZSG4</accession>
<dbReference type="CDD" id="cd01107">
    <property type="entry name" value="HTH_BmrR"/>
    <property type="match status" value="1"/>
</dbReference>
<dbReference type="RefSeq" id="WP_194701637.1">
    <property type="nucleotide sequence ID" value="NZ_JADKNH010000005.1"/>
</dbReference>
<evidence type="ECO:0000313" key="6">
    <source>
        <dbReference type="EMBL" id="MBF4693404.1"/>
    </source>
</evidence>
<protein>
    <submittedName>
        <fullName evidence="6">MerR family transcriptional regulator</fullName>
    </submittedName>
</protein>
<dbReference type="Gene3D" id="1.10.1660.10">
    <property type="match status" value="1"/>
</dbReference>
<keyword evidence="2" id="KW-0805">Transcription regulation</keyword>
<dbReference type="InterPro" id="IPR009061">
    <property type="entry name" value="DNA-bd_dom_put_sf"/>
</dbReference>
<keyword evidence="1" id="KW-0678">Repressor</keyword>
<dbReference type="SUPFAM" id="SSF46955">
    <property type="entry name" value="Putative DNA-binding domain"/>
    <property type="match status" value="1"/>
</dbReference>